<dbReference type="AlphaFoldDB" id="A0A8S9QX83"/>
<reference evidence="1" key="1">
    <citation type="submission" date="2019-12" db="EMBL/GenBank/DDBJ databases">
        <title>Genome sequencing and annotation of Brassica cretica.</title>
        <authorList>
            <person name="Studholme D.J."/>
            <person name="Sarris P."/>
        </authorList>
    </citation>
    <scope>NUCLEOTIDE SEQUENCE</scope>
    <source>
        <strain evidence="1">PFS-109/04</strain>
        <tissue evidence="1">Leaf</tissue>
    </source>
</reference>
<accession>A0A8S9QX83</accession>
<organism evidence="1 2">
    <name type="scientific">Brassica cretica</name>
    <name type="common">Mustard</name>
    <dbReference type="NCBI Taxonomy" id="69181"/>
    <lineage>
        <taxon>Eukaryota</taxon>
        <taxon>Viridiplantae</taxon>
        <taxon>Streptophyta</taxon>
        <taxon>Embryophyta</taxon>
        <taxon>Tracheophyta</taxon>
        <taxon>Spermatophyta</taxon>
        <taxon>Magnoliopsida</taxon>
        <taxon>eudicotyledons</taxon>
        <taxon>Gunneridae</taxon>
        <taxon>Pentapetalae</taxon>
        <taxon>rosids</taxon>
        <taxon>malvids</taxon>
        <taxon>Brassicales</taxon>
        <taxon>Brassicaceae</taxon>
        <taxon>Brassiceae</taxon>
        <taxon>Brassica</taxon>
    </lineage>
</organism>
<dbReference type="Proteomes" id="UP000712600">
    <property type="component" value="Unassembled WGS sequence"/>
</dbReference>
<comment type="caution">
    <text evidence="1">The sequence shown here is derived from an EMBL/GenBank/DDBJ whole genome shotgun (WGS) entry which is preliminary data.</text>
</comment>
<sequence>MYIGKYTPKVYTDKYTENCTPGNVHREMYTEKCTSESVQRRCTPSGVHESVQRASSLLSSALVAGPHNKVYTGSVHWRLAYTGERVQRNIHQRRYNKKRTPERDNVCPPRHPQLSWPCLISKCTPEVYTEGLVVYGTCNVHALWCTGLVVYMPCGVQALWCTGFEALRNCTPEVYTEKCTGKCTLGSVHREVYTEKCAPGSVHHERTPEVYIRVCTSGRVHRTAH</sequence>
<gene>
    <name evidence="1" type="ORF">F2Q69_00014479</name>
</gene>
<evidence type="ECO:0000313" key="1">
    <source>
        <dbReference type="EMBL" id="KAF3554800.1"/>
    </source>
</evidence>
<dbReference type="EMBL" id="QGKX02000996">
    <property type="protein sequence ID" value="KAF3554800.1"/>
    <property type="molecule type" value="Genomic_DNA"/>
</dbReference>
<evidence type="ECO:0000313" key="2">
    <source>
        <dbReference type="Proteomes" id="UP000712600"/>
    </source>
</evidence>
<proteinExistence type="predicted"/>
<name>A0A8S9QX83_BRACR</name>
<protein>
    <submittedName>
        <fullName evidence="1">Uncharacterized protein</fullName>
    </submittedName>
</protein>